<evidence type="ECO:0000256" key="1">
    <source>
        <dbReference type="SAM" id="SignalP"/>
    </source>
</evidence>
<feature type="chain" id="PRO_5002697228" description="Lipoprotein" evidence="1">
    <location>
        <begin position="19"/>
        <end position="372"/>
    </location>
</feature>
<keyword evidence="1" id="KW-0732">Signal</keyword>
<gene>
    <name evidence="2" type="ORF">PPSIR1_17320</name>
</gene>
<protein>
    <recommendedName>
        <fullName evidence="4">Lipoprotein</fullName>
    </recommendedName>
</protein>
<dbReference type="PROSITE" id="PS51257">
    <property type="entry name" value="PROKAR_LIPOPROTEIN"/>
    <property type="match status" value="1"/>
</dbReference>
<dbReference type="EMBL" id="ABCS01000049">
    <property type="protein sequence ID" value="EDM77242.1"/>
    <property type="molecule type" value="Genomic_DNA"/>
</dbReference>
<feature type="signal peptide" evidence="1">
    <location>
        <begin position="1"/>
        <end position="18"/>
    </location>
</feature>
<organism evidence="2 3">
    <name type="scientific">Plesiocystis pacifica SIR-1</name>
    <dbReference type="NCBI Taxonomy" id="391625"/>
    <lineage>
        <taxon>Bacteria</taxon>
        <taxon>Pseudomonadati</taxon>
        <taxon>Myxococcota</taxon>
        <taxon>Polyangia</taxon>
        <taxon>Nannocystales</taxon>
        <taxon>Nannocystaceae</taxon>
        <taxon>Plesiocystis</taxon>
    </lineage>
</organism>
<keyword evidence="3" id="KW-1185">Reference proteome</keyword>
<name>A6GA29_9BACT</name>
<proteinExistence type="predicted"/>
<dbReference type="AlphaFoldDB" id="A6GA29"/>
<evidence type="ECO:0000313" key="3">
    <source>
        <dbReference type="Proteomes" id="UP000005801"/>
    </source>
</evidence>
<accession>A6GA29</accession>
<evidence type="ECO:0000313" key="2">
    <source>
        <dbReference type="EMBL" id="EDM77242.1"/>
    </source>
</evidence>
<comment type="caution">
    <text evidence="2">The sequence shown here is derived from an EMBL/GenBank/DDBJ whole genome shotgun (WGS) entry which is preliminary data.</text>
</comment>
<reference evidence="2 3" key="1">
    <citation type="submission" date="2007-06" db="EMBL/GenBank/DDBJ databases">
        <authorList>
            <person name="Shimkets L."/>
            <person name="Ferriera S."/>
            <person name="Johnson J."/>
            <person name="Kravitz S."/>
            <person name="Beeson K."/>
            <person name="Sutton G."/>
            <person name="Rogers Y.-H."/>
            <person name="Friedman R."/>
            <person name="Frazier M."/>
            <person name="Venter J.C."/>
        </authorList>
    </citation>
    <scope>NUCLEOTIDE SEQUENCE [LARGE SCALE GENOMIC DNA]</scope>
    <source>
        <strain evidence="2 3">SIR-1</strain>
    </source>
</reference>
<sequence length="372" mass="41316">MPRSHALPALLPWTLALAASCSGCHEVPEVAYETEHFEIAPDFEHPVCAGTLSYLEDHLAFVEESLSISVPHGERIRFYWITGDLDSWCSSRAIGCYYPGTRVIVGGGDSVTHEIVHAVLNAQAQTNLFLEEALAEHFSGVGSPRPGGGDELLAPSDLLWISSNDYRFGDLDYAVAQHFMAFILEQHGPGSIRGVSEVVIDGAGPAELERALERFTEQDYDDLEAAYMTDSRTYYPGLRERALERADTGQWLDVSLRCDEETTMGPLWEAQPGMYRTMRINLGKTQPVYVEFLADEGVELQLIDTRAERLAGKIVDFHHPSTTGEVEHPSLRGGESGTFQLRGGSHVLVVSRNDYQYSDAFVRVVPHEFPRE</sequence>
<evidence type="ECO:0008006" key="4">
    <source>
        <dbReference type="Google" id="ProtNLM"/>
    </source>
</evidence>
<dbReference type="Proteomes" id="UP000005801">
    <property type="component" value="Unassembled WGS sequence"/>
</dbReference>